<dbReference type="Pfam" id="PF01243">
    <property type="entry name" value="PNPOx_N"/>
    <property type="match status" value="1"/>
</dbReference>
<proteinExistence type="predicted"/>
<evidence type="ECO:0000256" key="2">
    <source>
        <dbReference type="ARBA" id="ARBA00022630"/>
    </source>
</evidence>
<keyword evidence="4" id="KW-0560">Oxidoreductase</keyword>
<dbReference type="Gene3D" id="2.30.110.10">
    <property type="entry name" value="Electron Transport, Fmn-binding Protein, Chain A"/>
    <property type="match status" value="2"/>
</dbReference>
<keyword evidence="2" id="KW-0285">Flavoprotein</keyword>
<comment type="cofactor">
    <cofactor evidence="1">
        <name>FMN</name>
        <dbReference type="ChEBI" id="CHEBI:58210"/>
    </cofactor>
</comment>
<accession>A0ABP8KGS9</accession>
<gene>
    <name evidence="6" type="ORF">GCM10023147_50610</name>
</gene>
<reference evidence="7" key="1">
    <citation type="journal article" date="2019" name="Int. J. Syst. Evol. Microbiol.">
        <title>The Global Catalogue of Microorganisms (GCM) 10K type strain sequencing project: providing services to taxonomists for standard genome sequencing and annotation.</title>
        <authorList>
            <consortium name="The Broad Institute Genomics Platform"/>
            <consortium name="The Broad Institute Genome Sequencing Center for Infectious Disease"/>
            <person name="Wu L."/>
            <person name="Ma J."/>
        </authorList>
    </citation>
    <scope>NUCLEOTIDE SEQUENCE [LARGE SCALE GENOMIC DNA]</scope>
    <source>
        <strain evidence="7">JCM 17688</strain>
    </source>
</reference>
<organism evidence="6 7">
    <name type="scientific">Tsukamurella soli</name>
    <dbReference type="NCBI Taxonomy" id="644556"/>
    <lineage>
        <taxon>Bacteria</taxon>
        <taxon>Bacillati</taxon>
        <taxon>Actinomycetota</taxon>
        <taxon>Actinomycetes</taxon>
        <taxon>Mycobacteriales</taxon>
        <taxon>Tsukamurellaceae</taxon>
        <taxon>Tsukamurella</taxon>
    </lineage>
</organism>
<dbReference type="InterPro" id="IPR012349">
    <property type="entry name" value="Split_barrel_FMN-bd"/>
</dbReference>
<keyword evidence="3" id="KW-0288">FMN</keyword>
<evidence type="ECO:0000256" key="1">
    <source>
        <dbReference type="ARBA" id="ARBA00001917"/>
    </source>
</evidence>
<evidence type="ECO:0000259" key="5">
    <source>
        <dbReference type="Pfam" id="PF01243"/>
    </source>
</evidence>
<dbReference type="PIRSF" id="PIRSF000190">
    <property type="entry name" value="Pyd_amn-ph_oxd"/>
    <property type="match status" value="1"/>
</dbReference>
<evidence type="ECO:0000256" key="3">
    <source>
        <dbReference type="ARBA" id="ARBA00022643"/>
    </source>
</evidence>
<name>A0ABP8KGS9_9ACTN</name>
<dbReference type="RefSeq" id="WP_345001566.1">
    <property type="nucleotide sequence ID" value="NZ_BAABFR010000165.1"/>
</dbReference>
<evidence type="ECO:0000256" key="4">
    <source>
        <dbReference type="ARBA" id="ARBA00023002"/>
    </source>
</evidence>
<keyword evidence="7" id="KW-1185">Reference proteome</keyword>
<dbReference type="SUPFAM" id="SSF50475">
    <property type="entry name" value="FMN-binding split barrel"/>
    <property type="match status" value="1"/>
</dbReference>
<dbReference type="InterPro" id="IPR011576">
    <property type="entry name" value="Pyridox_Oxase_N"/>
</dbReference>
<dbReference type="Proteomes" id="UP001500635">
    <property type="component" value="Unassembled WGS sequence"/>
</dbReference>
<evidence type="ECO:0000313" key="6">
    <source>
        <dbReference type="EMBL" id="GAA4406825.1"/>
    </source>
</evidence>
<comment type="caution">
    <text evidence="6">The sequence shown here is derived from an EMBL/GenBank/DDBJ whole genome shotgun (WGS) entry which is preliminary data.</text>
</comment>
<dbReference type="PANTHER" id="PTHR10851:SF0">
    <property type="entry name" value="PYRIDOXINE-5'-PHOSPHATE OXIDASE"/>
    <property type="match status" value="1"/>
</dbReference>
<feature type="domain" description="Pyridoxamine 5'-phosphate oxidase N-terminal" evidence="5">
    <location>
        <begin position="39"/>
        <end position="159"/>
    </location>
</feature>
<dbReference type="InterPro" id="IPR000659">
    <property type="entry name" value="Pyridox_Oxase"/>
</dbReference>
<sequence>MATETAARLRELPVLTGTAPDSSLTGWSPDPAPQFLRWLDAAVAAELPEPHVAVLSTVDADGVPDARALIVKDVDERGWAFAGPASSAKGTQLVVNPAAALTIWWQPLVRSIRVRGRVVEATPEESAADLAARSAAARADVAAGDWRLWRVIPDRVEFWQGSADRRHIRVVYSRGADAGWSVSASAGGDSIRLG</sequence>
<dbReference type="PANTHER" id="PTHR10851">
    <property type="entry name" value="PYRIDOXINE-5-PHOSPHATE OXIDASE"/>
    <property type="match status" value="1"/>
</dbReference>
<evidence type="ECO:0000313" key="7">
    <source>
        <dbReference type="Proteomes" id="UP001500635"/>
    </source>
</evidence>
<protein>
    <submittedName>
        <fullName evidence="6">Pyridoxal 5'-phosphate synthase</fullName>
    </submittedName>
</protein>
<dbReference type="EMBL" id="BAABFR010000165">
    <property type="protein sequence ID" value="GAA4406825.1"/>
    <property type="molecule type" value="Genomic_DNA"/>
</dbReference>